<dbReference type="Proteomes" id="UP000198242">
    <property type="component" value="Chromosome I"/>
</dbReference>
<keyword evidence="1" id="KW-0560">Oxidoreductase</keyword>
<feature type="compositionally biased region" description="Polar residues" evidence="2">
    <location>
        <begin position="1"/>
        <end position="10"/>
    </location>
</feature>
<evidence type="ECO:0000256" key="2">
    <source>
        <dbReference type="SAM" id="MobiDB-lite"/>
    </source>
</evidence>
<sequence>MSITSTNPRTGTAKESGITNTSRDEVAQVCLRAAEAARACRRTSREQRAAFLREVASRLEQDRERLAATADDETALGLPRLTGEIGRTVFQLRAFADLVEEGSYLEVTIDSAADTAIGPRPELRRLLVPVGPVAVFGASNFPFAFSVCGGDTAAALAVGCPVIIKAHSSHPLTTQQTFDLLEQAAAATGMPAGVVGLVFGREAGQALVQDPHIKAVGFTGSEAGGRVLFDLASSRPEPIPFYGELGSINPLVVTPAAAQARAAAIAAGYVESLTLGGGQFCTKPSLMFIPANFGDTLRRHLAEEIAKANTPWLLNAGIHRAYEKGVADLEGDDGIPLLGRAEADLEAGFAVKPALFWTSAEQFCDKRQLMLTECFGPVGIVVEYASDSQLLQLLGDLPGALVGTIHAESADEALAADVVEVLSERVGRIAWNGYPTGVAVSWGMMHGGPYPSSTSLHTSVGQTSVRRFLRPLCYQAVPQQLLPHEARDNTRAVPLRRDGRLTLA</sequence>
<dbReference type="PANTHER" id="PTHR43353:SF3">
    <property type="entry name" value="ALDEHYDE DEHYDROGENASE-RELATED"/>
    <property type="match status" value="1"/>
</dbReference>
<dbReference type="InterPro" id="IPR016161">
    <property type="entry name" value="Ald_DH/histidinol_DH"/>
</dbReference>
<dbReference type="GO" id="GO:0016620">
    <property type="term" value="F:oxidoreductase activity, acting on the aldehyde or oxo group of donors, NAD or NADP as acceptor"/>
    <property type="evidence" value="ECO:0007669"/>
    <property type="project" value="InterPro"/>
</dbReference>
<reference evidence="5" key="1">
    <citation type="submission" date="2016-06" db="EMBL/GenBank/DDBJ databases">
        <authorList>
            <person name="Varghese N."/>
            <person name="Submissions Spin"/>
        </authorList>
    </citation>
    <scope>NUCLEOTIDE SEQUENCE [LARGE SCALE GENOMIC DNA]</scope>
    <source>
        <strain evidence="5">DSM 43909</strain>
    </source>
</reference>
<dbReference type="Gene3D" id="3.40.309.10">
    <property type="entry name" value="Aldehyde Dehydrogenase, Chain A, domain 2"/>
    <property type="match status" value="1"/>
</dbReference>
<protein>
    <submittedName>
        <fullName evidence="4">NADP-dependent aldehyde dehydrogenase</fullName>
    </submittedName>
</protein>
<keyword evidence="5" id="KW-1185">Reference proteome</keyword>
<gene>
    <name evidence="4" type="ORF">GA0074695_2891</name>
</gene>
<organism evidence="4 5">
    <name type="scientific">Micromonospora viridifaciens</name>
    <dbReference type="NCBI Taxonomy" id="1881"/>
    <lineage>
        <taxon>Bacteria</taxon>
        <taxon>Bacillati</taxon>
        <taxon>Actinomycetota</taxon>
        <taxon>Actinomycetes</taxon>
        <taxon>Micromonosporales</taxon>
        <taxon>Micromonosporaceae</taxon>
        <taxon>Micromonospora</taxon>
    </lineage>
</organism>
<evidence type="ECO:0000313" key="4">
    <source>
        <dbReference type="EMBL" id="SCF01725.1"/>
    </source>
</evidence>
<dbReference type="EMBL" id="LT607411">
    <property type="protein sequence ID" value="SCF01725.1"/>
    <property type="molecule type" value="Genomic_DNA"/>
</dbReference>
<dbReference type="OrthoDB" id="9770537at2"/>
<evidence type="ECO:0000256" key="1">
    <source>
        <dbReference type="ARBA" id="ARBA00023002"/>
    </source>
</evidence>
<dbReference type="InterPro" id="IPR044151">
    <property type="entry name" value="ALDH_KGSADH"/>
</dbReference>
<feature type="domain" description="Aldehyde dehydrogenase" evidence="3">
    <location>
        <begin position="3"/>
        <end position="455"/>
    </location>
</feature>
<dbReference type="InterPro" id="IPR015590">
    <property type="entry name" value="Aldehyde_DH_dom"/>
</dbReference>
<proteinExistence type="predicted"/>
<dbReference type="PANTHER" id="PTHR43353">
    <property type="entry name" value="SUCCINATE-SEMIALDEHYDE DEHYDROGENASE, MITOCHONDRIAL"/>
    <property type="match status" value="1"/>
</dbReference>
<name>A0A1C4WZT9_MICVI</name>
<dbReference type="Gene3D" id="3.40.605.10">
    <property type="entry name" value="Aldehyde Dehydrogenase, Chain A, domain 1"/>
    <property type="match status" value="1"/>
</dbReference>
<evidence type="ECO:0000313" key="5">
    <source>
        <dbReference type="Proteomes" id="UP000198242"/>
    </source>
</evidence>
<feature type="region of interest" description="Disordered" evidence="2">
    <location>
        <begin position="1"/>
        <end position="20"/>
    </location>
</feature>
<dbReference type="CDD" id="cd07129">
    <property type="entry name" value="ALDH_KGSADH"/>
    <property type="match status" value="1"/>
</dbReference>
<dbReference type="InterPro" id="IPR016163">
    <property type="entry name" value="Ald_DH_C"/>
</dbReference>
<dbReference type="InterPro" id="IPR016162">
    <property type="entry name" value="Ald_DH_N"/>
</dbReference>
<dbReference type="RefSeq" id="WP_089006718.1">
    <property type="nucleotide sequence ID" value="NZ_LT607411.1"/>
</dbReference>
<evidence type="ECO:0000259" key="3">
    <source>
        <dbReference type="Pfam" id="PF00171"/>
    </source>
</evidence>
<dbReference type="Pfam" id="PF00171">
    <property type="entry name" value="Aldedh"/>
    <property type="match status" value="1"/>
</dbReference>
<dbReference type="InterPro" id="IPR050740">
    <property type="entry name" value="Aldehyde_DH_Superfamily"/>
</dbReference>
<accession>A0A1C4WZT9</accession>
<dbReference type="AlphaFoldDB" id="A0A1C4WZT9"/>
<dbReference type="SUPFAM" id="SSF53720">
    <property type="entry name" value="ALDH-like"/>
    <property type="match status" value="1"/>
</dbReference>